<dbReference type="SUPFAM" id="SSF109854">
    <property type="entry name" value="DinB/YfiT-like putative metalloenzymes"/>
    <property type="match status" value="1"/>
</dbReference>
<protein>
    <submittedName>
        <fullName evidence="1">DinB family protein</fullName>
    </submittedName>
</protein>
<gene>
    <name evidence="1" type="ORF">KIH74_10875</name>
</gene>
<accession>A0ABS5TEC5</accession>
<evidence type="ECO:0000313" key="1">
    <source>
        <dbReference type="EMBL" id="MBT0769425.1"/>
    </source>
</evidence>
<sequence>MDDSRWHLSHSTDERALLLAFLDFQRDALARKCSLEDDAELRRRSVPTSHLTLIGLLRHLAAVERWYFQVIAAQQSPPELYTETDDPAEEFTHLATATGESARATWHTQVDHSRRITAELALDDALAHPTHGRPLTLRWILLHMIDEYARHNGHADLIREAIDGSTGE</sequence>
<dbReference type="Proteomes" id="UP001197247">
    <property type="component" value="Unassembled WGS sequence"/>
</dbReference>
<dbReference type="InterPro" id="IPR034660">
    <property type="entry name" value="DinB/YfiT-like"/>
</dbReference>
<dbReference type="EMBL" id="JAHBAY010000004">
    <property type="protein sequence ID" value="MBT0769425.1"/>
    <property type="molecule type" value="Genomic_DNA"/>
</dbReference>
<dbReference type="Pfam" id="PF04978">
    <property type="entry name" value="MST"/>
    <property type="match status" value="1"/>
</dbReference>
<name>A0ABS5TEC5_9ACTN</name>
<dbReference type="RefSeq" id="WP_214155727.1">
    <property type="nucleotide sequence ID" value="NZ_JAHBAY010000004.1"/>
</dbReference>
<dbReference type="Gene3D" id="1.20.120.450">
    <property type="entry name" value="dinb family like domain"/>
    <property type="match status" value="1"/>
</dbReference>
<proteinExistence type="predicted"/>
<evidence type="ECO:0000313" key="2">
    <source>
        <dbReference type="Proteomes" id="UP001197247"/>
    </source>
</evidence>
<organism evidence="1 2">
    <name type="scientific">Kineosporia corallincola</name>
    <dbReference type="NCBI Taxonomy" id="2835133"/>
    <lineage>
        <taxon>Bacteria</taxon>
        <taxon>Bacillati</taxon>
        <taxon>Actinomycetota</taxon>
        <taxon>Actinomycetes</taxon>
        <taxon>Kineosporiales</taxon>
        <taxon>Kineosporiaceae</taxon>
        <taxon>Kineosporia</taxon>
    </lineage>
</organism>
<comment type="caution">
    <text evidence="1">The sequence shown here is derived from an EMBL/GenBank/DDBJ whole genome shotgun (WGS) entry which is preliminary data.</text>
</comment>
<keyword evidence="2" id="KW-1185">Reference proteome</keyword>
<reference evidence="1 2" key="1">
    <citation type="submission" date="2021-05" db="EMBL/GenBank/DDBJ databases">
        <title>Kineosporia and Streptomyces sp. nov. two new marine actinobacteria isolated from Coral.</title>
        <authorList>
            <person name="Buangrab K."/>
            <person name="Sutthacheep M."/>
            <person name="Yeemin T."/>
            <person name="Harunari E."/>
            <person name="Igarashi Y."/>
            <person name="Kanchanasin P."/>
            <person name="Tanasupawat S."/>
            <person name="Phongsopitanun W."/>
        </authorList>
    </citation>
    <scope>NUCLEOTIDE SEQUENCE [LARGE SCALE GENOMIC DNA]</scope>
    <source>
        <strain evidence="1 2">J2-2</strain>
    </source>
</reference>
<dbReference type="InterPro" id="IPR007061">
    <property type="entry name" value="MST-like"/>
</dbReference>